<organism evidence="1 2">
    <name type="scientific">Oesophagostomum dentatum</name>
    <name type="common">Nodular worm</name>
    <dbReference type="NCBI Taxonomy" id="61180"/>
    <lineage>
        <taxon>Eukaryota</taxon>
        <taxon>Metazoa</taxon>
        <taxon>Ecdysozoa</taxon>
        <taxon>Nematoda</taxon>
        <taxon>Chromadorea</taxon>
        <taxon>Rhabditida</taxon>
        <taxon>Rhabditina</taxon>
        <taxon>Rhabditomorpha</taxon>
        <taxon>Strongyloidea</taxon>
        <taxon>Strongylidae</taxon>
        <taxon>Oesophagostomum</taxon>
    </lineage>
</organism>
<gene>
    <name evidence="1" type="ORF">OESDEN_02745</name>
</gene>
<evidence type="ECO:0000313" key="2">
    <source>
        <dbReference type="Proteomes" id="UP000053660"/>
    </source>
</evidence>
<dbReference type="AlphaFoldDB" id="A0A0B1TIA5"/>
<reference evidence="1 2" key="1">
    <citation type="submission" date="2014-03" db="EMBL/GenBank/DDBJ databases">
        <title>Draft genome of the hookworm Oesophagostomum dentatum.</title>
        <authorList>
            <person name="Mitreva M."/>
        </authorList>
    </citation>
    <scope>NUCLEOTIDE SEQUENCE [LARGE SCALE GENOMIC DNA]</scope>
    <source>
        <strain evidence="1 2">OD-Hann</strain>
    </source>
</reference>
<protein>
    <submittedName>
        <fullName evidence="1">Uncharacterized protein</fullName>
    </submittedName>
</protein>
<dbReference type="EMBL" id="KN549481">
    <property type="protein sequence ID" value="KHJ97278.1"/>
    <property type="molecule type" value="Genomic_DNA"/>
</dbReference>
<proteinExistence type="predicted"/>
<evidence type="ECO:0000313" key="1">
    <source>
        <dbReference type="EMBL" id="KHJ97278.1"/>
    </source>
</evidence>
<keyword evidence="2" id="KW-1185">Reference proteome</keyword>
<sequence>MICSFVLQGAAFFALVFAYEYHLERPILRTVFKKAYVEKSEVPDAPDVITERSFVRDNFSQLALAVEVIVLYGNSRFSAVSSWSLVITALSRL</sequence>
<name>A0A0B1TIA5_OESDE</name>
<accession>A0A0B1TIA5</accession>
<dbReference type="Proteomes" id="UP000053660">
    <property type="component" value="Unassembled WGS sequence"/>
</dbReference>